<proteinExistence type="predicted"/>
<dbReference type="Proteomes" id="UP000577891">
    <property type="component" value="Unassembled WGS sequence"/>
</dbReference>
<dbReference type="RefSeq" id="WP_182979460.1">
    <property type="nucleotide sequence ID" value="NZ_BAABGB010000005.1"/>
</dbReference>
<organism evidence="1 2">
    <name type="scientific">Gluconacetobacter asukensis</name>
    <dbReference type="NCBI Taxonomy" id="1017181"/>
    <lineage>
        <taxon>Bacteria</taxon>
        <taxon>Pseudomonadati</taxon>
        <taxon>Pseudomonadota</taxon>
        <taxon>Alphaproteobacteria</taxon>
        <taxon>Acetobacterales</taxon>
        <taxon>Acetobacteraceae</taxon>
        <taxon>Gluconacetobacter</taxon>
    </lineage>
</organism>
<evidence type="ECO:0000313" key="2">
    <source>
        <dbReference type="Proteomes" id="UP000577891"/>
    </source>
</evidence>
<sequence>MDHISNVINADTKADLDSRVEQLIAAMTPDGYRGLTRKLEDHFGLRFAEVPSHPFNIKAMIKGKDIVFSESVSLTSRAFMMLHSLGHYYFICEAKRKNVERYSYIYDLRGVQAALHYYETEGQANGLEAPPEMTEQKRKDRVSFEIGANNFAIDLMRTLGLENVGPIVRAYEVGDINYIVDVSGRGKSAITKTDREYLEKYICGDLSVDPDDMYDDGVYSSGSFDVDAIDWRYLEDIKLEIHFF</sequence>
<keyword evidence="2" id="KW-1185">Reference proteome</keyword>
<evidence type="ECO:0000313" key="1">
    <source>
        <dbReference type="EMBL" id="MBB2172941.1"/>
    </source>
</evidence>
<gene>
    <name evidence="1" type="ORF">HLH35_12560</name>
</gene>
<accession>A0A7W4J1I9</accession>
<comment type="caution">
    <text evidence="1">The sequence shown here is derived from an EMBL/GenBank/DDBJ whole genome shotgun (WGS) entry which is preliminary data.</text>
</comment>
<protein>
    <submittedName>
        <fullName evidence="1">Uncharacterized protein</fullName>
    </submittedName>
</protein>
<dbReference type="AlphaFoldDB" id="A0A7W4J1I9"/>
<reference evidence="1 2" key="1">
    <citation type="submission" date="2020-04" db="EMBL/GenBank/DDBJ databases">
        <title>Description of novel Gluconacetobacter.</title>
        <authorList>
            <person name="Sombolestani A."/>
        </authorList>
    </citation>
    <scope>NUCLEOTIDE SEQUENCE [LARGE SCALE GENOMIC DNA]</scope>
    <source>
        <strain evidence="1 2">LMG 27724</strain>
    </source>
</reference>
<name>A0A7W4J1I9_9PROT</name>
<dbReference type="EMBL" id="JABEQE010000010">
    <property type="protein sequence ID" value="MBB2172941.1"/>
    <property type="molecule type" value="Genomic_DNA"/>
</dbReference>